<dbReference type="Gene3D" id="3.40.50.1820">
    <property type="entry name" value="alpha/beta hydrolase"/>
    <property type="match status" value="1"/>
</dbReference>
<proteinExistence type="inferred from homology"/>
<dbReference type="SUPFAM" id="SSF53474">
    <property type="entry name" value="alpha/beta-Hydrolases"/>
    <property type="match status" value="1"/>
</dbReference>
<evidence type="ECO:0000313" key="4">
    <source>
        <dbReference type="Proteomes" id="UP000678513"/>
    </source>
</evidence>
<dbReference type="InterPro" id="IPR001375">
    <property type="entry name" value="Peptidase_S9_cat"/>
</dbReference>
<evidence type="ECO:0000313" key="3">
    <source>
        <dbReference type="EMBL" id="QUC08280.1"/>
    </source>
</evidence>
<protein>
    <submittedName>
        <fullName evidence="3">Prolyl oligopeptidase family serine peptidase</fullName>
    </submittedName>
</protein>
<dbReference type="PRINTS" id="PR00862">
    <property type="entry name" value="PROLIGOPTASE"/>
</dbReference>
<dbReference type="Pfam" id="PF00326">
    <property type="entry name" value="Peptidase_S9"/>
    <property type="match status" value="1"/>
</dbReference>
<name>A0ABX7Y615_9ACTN</name>
<reference evidence="3 4" key="1">
    <citation type="submission" date="2021-03" db="EMBL/GenBank/DDBJ databases">
        <title>Human Oral Microbial Genomes.</title>
        <authorList>
            <person name="Johnston C.D."/>
            <person name="Chen T."/>
            <person name="Dewhirst F.E."/>
        </authorList>
    </citation>
    <scope>NUCLEOTIDE SEQUENCE [LARGE SCALE GENOMIC DNA]</scope>
    <source>
        <strain evidence="3 4">DSMZ 100122</strain>
    </source>
</reference>
<comment type="similarity">
    <text evidence="1">Belongs to the peptidase S9A family.</text>
</comment>
<sequence length="663" mass="71825">MSSNENQTATMPVLKILHSSDEAMRALLKEHGYSVDRFSAKVPTRNTTQEVELVPLPGGWLRLAMDESRALSGQLVSDPVEQRPVGLPFTVTDAEVPEVHGWLSQRSDATSDLAWWLRILRDPKRESWAAILYDSTDPEPRLVILGLYPDAVVYADPAPAIALVESHPAKPDMARARLVRISQEGSFEETHVIAEGPAGGVRLVPCALRRFLKVARGVRSRRIWQLFDIARPGAPEPIDTLQPLRNPQLADVGILDDDPVLLEAINDDEGCWRADATLIEGNRPGQCWTVAQGVGSVRQVVANDGCALLRVGASDEQHLGEKLLYLPVNPLQSVSPTQLADSPGSFRIVDNASAQSVGFVVHESRPGGGAMKWLFDSRGGVLIEPALPESETRSHRATCLSDDGYEVAVDVRWRGDKKFQGPVILHVYGAYGIDLDLDSDPQLPDWLDHGYAVATAAVRGGGDAQRHHDGSGLRRERSVADTLAAIEWLRSEEGPVVASQVCAIGASAGGFLVASLLVETPETIDAGVIVNGYVDPLLALTHLNSPTKLADQDEWGDPLGNPQARAVLERLSPIQRLNKPTADTLVVIAARDRRVDPRLGLAWVIRSRVNGGHTTLWYDLEGGHDLWGRGVDPSSLVNWVDEALGVGPFAGKACLVSTRTEAG</sequence>
<dbReference type="PANTHER" id="PTHR11757">
    <property type="entry name" value="PROTEASE FAMILY S9A OLIGOPEPTIDASE"/>
    <property type="match status" value="1"/>
</dbReference>
<dbReference type="EMBL" id="CP072384">
    <property type="protein sequence ID" value="QUC08280.1"/>
    <property type="molecule type" value="Genomic_DNA"/>
</dbReference>
<dbReference type="RefSeq" id="WP_212323957.1">
    <property type="nucleotide sequence ID" value="NZ_AP024463.1"/>
</dbReference>
<feature type="domain" description="Peptidase S9 prolyl oligopeptidase catalytic" evidence="2">
    <location>
        <begin position="446"/>
        <end position="627"/>
    </location>
</feature>
<dbReference type="InterPro" id="IPR002470">
    <property type="entry name" value="Peptidase_S9A"/>
</dbReference>
<dbReference type="InterPro" id="IPR029058">
    <property type="entry name" value="AB_hydrolase_fold"/>
</dbReference>
<organism evidence="3 4">
    <name type="scientific">Arachnia rubra</name>
    <dbReference type="NCBI Taxonomy" id="1547448"/>
    <lineage>
        <taxon>Bacteria</taxon>
        <taxon>Bacillati</taxon>
        <taxon>Actinomycetota</taxon>
        <taxon>Actinomycetes</taxon>
        <taxon>Propionibacteriales</taxon>
        <taxon>Propionibacteriaceae</taxon>
        <taxon>Arachnia</taxon>
    </lineage>
</organism>
<dbReference type="PANTHER" id="PTHR11757:SF19">
    <property type="entry name" value="PROLYL ENDOPEPTIDASE-LIKE"/>
    <property type="match status" value="1"/>
</dbReference>
<evidence type="ECO:0000259" key="2">
    <source>
        <dbReference type="Pfam" id="PF00326"/>
    </source>
</evidence>
<keyword evidence="4" id="KW-1185">Reference proteome</keyword>
<gene>
    <name evidence="3" type="ORF">J5A65_00540</name>
</gene>
<dbReference type="InterPro" id="IPR051543">
    <property type="entry name" value="Serine_Peptidase_S9A"/>
</dbReference>
<accession>A0ABX7Y615</accession>
<evidence type="ECO:0000256" key="1">
    <source>
        <dbReference type="ARBA" id="ARBA00005228"/>
    </source>
</evidence>
<dbReference type="Proteomes" id="UP000678513">
    <property type="component" value="Chromosome"/>
</dbReference>